<proteinExistence type="predicted"/>
<dbReference type="Proteomes" id="UP001068021">
    <property type="component" value="Unassembled WGS sequence"/>
</dbReference>
<name>A0A9E5A3L8_9EURY</name>
<feature type="transmembrane region" description="Helical" evidence="1">
    <location>
        <begin position="20"/>
        <end position="48"/>
    </location>
</feature>
<keyword evidence="1" id="KW-0812">Transmembrane</keyword>
<sequence>MNEDPVDEKRRKWIRRLTILVAIWGILSLEFSSIVFGVIFILFAVLIYLSKSFTVIYVLGVILWILGAIQLLNAAGFNTGFTVSAAYGIELVIVAVANFVIGGLIIYRTRKLKHA</sequence>
<dbReference type="EMBL" id="JAPVES010000030">
    <property type="protein sequence ID" value="MCZ3373452.1"/>
    <property type="molecule type" value="Genomic_DNA"/>
</dbReference>
<dbReference type="RefSeq" id="WP_048082627.1">
    <property type="nucleotide sequence ID" value="NZ_JAPVER010000020.1"/>
</dbReference>
<evidence type="ECO:0000256" key="1">
    <source>
        <dbReference type="SAM" id="Phobius"/>
    </source>
</evidence>
<feature type="transmembrane region" description="Helical" evidence="1">
    <location>
        <begin position="85"/>
        <end position="107"/>
    </location>
</feature>
<keyword evidence="1" id="KW-0472">Membrane</keyword>
<evidence type="ECO:0000313" key="3">
    <source>
        <dbReference type="EMBL" id="MCZ3373452.1"/>
    </source>
</evidence>
<dbReference type="AlphaFoldDB" id="A0A9E5A3L8"/>
<keyword evidence="1" id="KW-1133">Transmembrane helix</keyword>
<evidence type="ECO:0000313" key="2">
    <source>
        <dbReference type="EMBL" id="MCZ3367400.1"/>
    </source>
</evidence>
<feature type="transmembrane region" description="Helical" evidence="1">
    <location>
        <begin position="55"/>
        <end position="73"/>
    </location>
</feature>
<comment type="caution">
    <text evidence="2">The sequence shown here is derived from an EMBL/GenBank/DDBJ whole genome shotgun (WGS) entry which is preliminary data.</text>
</comment>
<dbReference type="Proteomes" id="UP001074446">
    <property type="component" value="Unassembled WGS sequence"/>
</dbReference>
<dbReference type="EMBL" id="JAPVER010000020">
    <property type="protein sequence ID" value="MCZ3367400.1"/>
    <property type="molecule type" value="Genomic_DNA"/>
</dbReference>
<accession>A0A9E5A3L8</accession>
<keyword evidence="4" id="KW-1185">Reference proteome</keyword>
<protein>
    <submittedName>
        <fullName evidence="2">Uncharacterized protein</fullName>
    </submittedName>
</protein>
<evidence type="ECO:0000313" key="4">
    <source>
        <dbReference type="Proteomes" id="UP001068021"/>
    </source>
</evidence>
<organism evidence="2 4">
    <name type="scientific">Methanobacterium veterum</name>
    <dbReference type="NCBI Taxonomy" id="408577"/>
    <lineage>
        <taxon>Archaea</taxon>
        <taxon>Methanobacteriati</taxon>
        <taxon>Methanobacteriota</taxon>
        <taxon>Methanomada group</taxon>
        <taxon>Methanobacteria</taxon>
        <taxon>Methanobacteriales</taxon>
        <taxon>Methanobacteriaceae</taxon>
        <taxon>Methanobacterium</taxon>
    </lineage>
</organism>
<gene>
    <name evidence="3" type="ORF">O3H35_12465</name>
    <name evidence="2" type="ORF">O3H54_16025</name>
</gene>
<reference evidence="2" key="1">
    <citation type="submission" date="2022-12" db="EMBL/GenBank/DDBJ databases">
        <title>Reclassification of two methanogenic archaea species isolated from the Kolyma lowland permafrost.</title>
        <authorList>
            <person name="Trubitsyn V.E."/>
            <person name="Rivkina E.M."/>
            <person name="Shcherbakova V.A."/>
        </authorList>
    </citation>
    <scope>NUCLEOTIDE SEQUENCE</scope>
    <source>
        <strain evidence="2">M2</strain>
        <strain evidence="3">MK4</strain>
    </source>
</reference>